<evidence type="ECO:0000256" key="3">
    <source>
        <dbReference type="ARBA" id="ARBA00007520"/>
    </source>
</evidence>
<dbReference type="PANTHER" id="PTHR23504:SF15">
    <property type="entry name" value="MAJOR FACILITATOR SUPERFAMILY (MFS) PROFILE DOMAIN-CONTAINING PROTEIN"/>
    <property type="match status" value="1"/>
</dbReference>
<accession>A0A841JSY3</accession>
<protein>
    <submittedName>
        <fullName evidence="10">DHA1 family tetracycline resistance protein-like MFS transporter</fullName>
    </submittedName>
</protein>
<feature type="transmembrane region" description="Helical" evidence="8">
    <location>
        <begin position="7"/>
        <end position="30"/>
    </location>
</feature>
<evidence type="ECO:0000256" key="5">
    <source>
        <dbReference type="ARBA" id="ARBA00022692"/>
    </source>
</evidence>
<name>A0A841JSY3_9BACT</name>
<proteinExistence type="inferred from homology"/>
<evidence type="ECO:0000313" key="11">
    <source>
        <dbReference type="Proteomes" id="UP000538666"/>
    </source>
</evidence>
<dbReference type="GO" id="GO:0022857">
    <property type="term" value="F:transmembrane transporter activity"/>
    <property type="evidence" value="ECO:0007669"/>
    <property type="project" value="InterPro"/>
</dbReference>
<reference evidence="10 11" key="1">
    <citation type="submission" date="2020-08" db="EMBL/GenBank/DDBJ databases">
        <title>Genomic Encyclopedia of Type Strains, Phase IV (KMG-IV): sequencing the most valuable type-strain genomes for metagenomic binning, comparative biology and taxonomic classification.</title>
        <authorList>
            <person name="Goeker M."/>
        </authorList>
    </citation>
    <scope>NUCLEOTIDE SEQUENCE [LARGE SCALE GENOMIC DNA]</scope>
    <source>
        <strain evidence="10 11">DSM 103733</strain>
    </source>
</reference>
<feature type="transmembrane region" description="Helical" evidence="8">
    <location>
        <begin position="161"/>
        <end position="181"/>
    </location>
</feature>
<sequence length="416" mass="44080">MKRGTLFVFATVMVDMLGVGLIAPVLPQLLLHLTGNNVARTASVFGVFGATFALMQFLCSPLLGVLSDRLGRKPVLVLSNLGLSLDYVLMAVSPTVGWLFAGRVIAGITSASMATASAYVADVTEPQERARSFGLLGVAFGLGFIAGPAIGGLLGGVSLRLPFWFAAALSLVNATYSFFLLPESLPRERRNAMVWRRANPFGSLQLLRSHPQLMGLASVSFLNTLAGVVLPSIYVLYVEERYGWNSRSIGFSLMLLGLCSGLTQAALVKPVVAVLGERKTMLLGLLCGATGMMIFGTANTSLLFVCGIPCIAAWGLAPAAAQSVLTGQVGASEQGQLQGALMSLSSIAALLGPEIFTSIYARSFHKTDQWNLPGIAWLLAGLILFSAALLMLRVTRTSPSTVERERLEGLNIVENP</sequence>
<feature type="transmembrane region" description="Helical" evidence="8">
    <location>
        <begin position="280"/>
        <end position="296"/>
    </location>
</feature>
<gene>
    <name evidence="10" type="ORF">HNQ77_002474</name>
</gene>
<comment type="function">
    <text evidence="1">Resistance to tetracycline by an active tetracycline efflux. This is an energy-dependent process that decreases the accumulation of the antibiotic in whole cells. This protein functions as a metal-tetracycline/H(+) antiporter.</text>
</comment>
<evidence type="ECO:0000256" key="7">
    <source>
        <dbReference type="ARBA" id="ARBA00023136"/>
    </source>
</evidence>
<feature type="domain" description="Major facilitator superfamily (MFS) profile" evidence="9">
    <location>
        <begin position="4"/>
        <end position="398"/>
    </location>
</feature>
<dbReference type="PRINTS" id="PR01035">
    <property type="entry name" value="TCRTETA"/>
</dbReference>
<keyword evidence="6 8" id="KW-1133">Transmembrane helix</keyword>
<dbReference type="RefSeq" id="WP_197081845.1">
    <property type="nucleotide sequence ID" value="NZ_JACHEK010000004.1"/>
</dbReference>
<dbReference type="Pfam" id="PF07690">
    <property type="entry name" value="MFS_1"/>
    <property type="match status" value="1"/>
</dbReference>
<dbReference type="AlphaFoldDB" id="A0A841JSY3"/>
<feature type="transmembrane region" description="Helical" evidence="8">
    <location>
        <begin position="133"/>
        <end position="155"/>
    </location>
</feature>
<feature type="transmembrane region" description="Helical" evidence="8">
    <location>
        <begin position="75"/>
        <end position="92"/>
    </location>
</feature>
<dbReference type="InterPro" id="IPR011701">
    <property type="entry name" value="MFS"/>
</dbReference>
<feature type="transmembrane region" description="Helical" evidence="8">
    <location>
        <begin position="98"/>
        <end position="121"/>
    </location>
</feature>
<evidence type="ECO:0000256" key="1">
    <source>
        <dbReference type="ARBA" id="ARBA00003279"/>
    </source>
</evidence>
<dbReference type="InterPro" id="IPR036259">
    <property type="entry name" value="MFS_trans_sf"/>
</dbReference>
<feature type="transmembrane region" description="Helical" evidence="8">
    <location>
        <begin position="249"/>
        <end position="268"/>
    </location>
</feature>
<feature type="transmembrane region" description="Helical" evidence="8">
    <location>
        <begin position="374"/>
        <end position="394"/>
    </location>
</feature>
<comment type="caution">
    <text evidence="10">The sequence shown here is derived from an EMBL/GenBank/DDBJ whole genome shotgun (WGS) entry which is preliminary data.</text>
</comment>
<dbReference type="InterPro" id="IPR020846">
    <property type="entry name" value="MFS_dom"/>
</dbReference>
<keyword evidence="11" id="KW-1185">Reference proteome</keyword>
<evidence type="ECO:0000313" key="10">
    <source>
        <dbReference type="EMBL" id="MBB6144522.1"/>
    </source>
</evidence>
<comment type="similarity">
    <text evidence="3">Belongs to the major facilitator superfamily. TCR/Tet family.</text>
</comment>
<evidence type="ECO:0000259" key="9">
    <source>
        <dbReference type="PROSITE" id="PS50850"/>
    </source>
</evidence>
<keyword evidence="7 8" id="KW-0472">Membrane</keyword>
<dbReference type="Proteomes" id="UP000538666">
    <property type="component" value="Unassembled WGS sequence"/>
</dbReference>
<keyword evidence="5 8" id="KW-0812">Transmembrane</keyword>
<organism evidence="10 11">
    <name type="scientific">Silvibacterium bohemicum</name>
    <dbReference type="NCBI Taxonomy" id="1577686"/>
    <lineage>
        <taxon>Bacteria</taxon>
        <taxon>Pseudomonadati</taxon>
        <taxon>Acidobacteriota</taxon>
        <taxon>Terriglobia</taxon>
        <taxon>Terriglobales</taxon>
        <taxon>Acidobacteriaceae</taxon>
        <taxon>Silvibacterium</taxon>
    </lineage>
</organism>
<evidence type="ECO:0000256" key="2">
    <source>
        <dbReference type="ARBA" id="ARBA00004141"/>
    </source>
</evidence>
<dbReference type="PROSITE" id="PS00216">
    <property type="entry name" value="SUGAR_TRANSPORT_1"/>
    <property type="match status" value="1"/>
</dbReference>
<evidence type="ECO:0000256" key="6">
    <source>
        <dbReference type="ARBA" id="ARBA00022989"/>
    </source>
</evidence>
<feature type="transmembrane region" description="Helical" evidence="8">
    <location>
        <begin position="42"/>
        <end position="63"/>
    </location>
</feature>
<dbReference type="InterPro" id="IPR005829">
    <property type="entry name" value="Sugar_transporter_CS"/>
</dbReference>
<dbReference type="PANTHER" id="PTHR23504">
    <property type="entry name" value="MAJOR FACILITATOR SUPERFAMILY DOMAIN-CONTAINING PROTEIN 10"/>
    <property type="match status" value="1"/>
</dbReference>
<feature type="transmembrane region" description="Helical" evidence="8">
    <location>
        <begin position="213"/>
        <end position="237"/>
    </location>
</feature>
<keyword evidence="4" id="KW-0813">Transport</keyword>
<dbReference type="CDD" id="cd17388">
    <property type="entry name" value="MFS_TetA"/>
    <property type="match status" value="1"/>
</dbReference>
<evidence type="ECO:0000256" key="8">
    <source>
        <dbReference type="SAM" id="Phobius"/>
    </source>
</evidence>
<evidence type="ECO:0000256" key="4">
    <source>
        <dbReference type="ARBA" id="ARBA00022448"/>
    </source>
</evidence>
<dbReference type="EMBL" id="JACHEK010000004">
    <property type="protein sequence ID" value="MBB6144522.1"/>
    <property type="molecule type" value="Genomic_DNA"/>
</dbReference>
<dbReference type="GO" id="GO:0016020">
    <property type="term" value="C:membrane"/>
    <property type="evidence" value="ECO:0007669"/>
    <property type="project" value="UniProtKB-SubCell"/>
</dbReference>
<dbReference type="SUPFAM" id="SSF103473">
    <property type="entry name" value="MFS general substrate transporter"/>
    <property type="match status" value="1"/>
</dbReference>
<dbReference type="PROSITE" id="PS50850">
    <property type="entry name" value="MFS"/>
    <property type="match status" value="1"/>
</dbReference>
<dbReference type="Gene3D" id="1.20.1250.20">
    <property type="entry name" value="MFS general substrate transporter like domains"/>
    <property type="match status" value="1"/>
</dbReference>
<comment type="subcellular location">
    <subcellularLocation>
        <location evidence="2">Membrane</location>
        <topology evidence="2">Multi-pass membrane protein</topology>
    </subcellularLocation>
</comment>
<dbReference type="InterPro" id="IPR001958">
    <property type="entry name" value="Tet-R_TetA/multi-R_MdtG-like"/>
</dbReference>